<accession>A0ABN9TJT5</accession>
<dbReference type="SUPFAM" id="SSF53098">
    <property type="entry name" value="Ribonuclease H-like"/>
    <property type="match status" value="1"/>
</dbReference>
<dbReference type="Gene3D" id="3.30.2410.10">
    <property type="entry name" value="Hect, E3 ligase catalytic domain"/>
    <property type="match status" value="1"/>
</dbReference>
<proteinExistence type="predicted"/>
<dbReference type="Gene3D" id="3.90.1750.10">
    <property type="entry name" value="Hect, E3 ligase catalytic domains"/>
    <property type="match status" value="1"/>
</dbReference>
<keyword evidence="1" id="KW-0808">Transferase</keyword>
<dbReference type="Pfam" id="PF03372">
    <property type="entry name" value="Exo_endo_phos"/>
    <property type="match status" value="1"/>
</dbReference>
<evidence type="ECO:0000256" key="3">
    <source>
        <dbReference type="PROSITE-ProRule" id="PRU00104"/>
    </source>
</evidence>
<evidence type="ECO:0000256" key="5">
    <source>
        <dbReference type="SAM" id="MobiDB-lite"/>
    </source>
</evidence>
<dbReference type="SUPFAM" id="SSF56219">
    <property type="entry name" value="DNase I-like"/>
    <property type="match status" value="1"/>
</dbReference>
<keyword evidence="8" id="KW-1185">Reference proteome</keyword>
<keyword evidence="4" id="KW-0175">Coiled coil</keyword>
<dbReference type="EMBL" id="CAUYUJ010014808">
    <property type="protein sequence ID" value="CAK0846234.1"/>
    <property type="molecule type" value="Genomic_DNA"/>
</dbReference>
<dbReference type="InterPro" id="IPR012337">
    <property type="entry name" value="RNaseH-like_sf"/>
</dbReference>
<feature type="coiled-coil region" evidence="4">
    <location>
        <begin position="57"/>
        <end position="91"/>
    </location>
</feature>
<dbReference type="InterPro" id="IPR000569">
    <property type="entry name" value="HECT_dom"/>
</dbReference>
<feature type="region of interest" description="Disordered" evidence="5">
    <location>
        <begin position="1676"/>
        <end position="1703"/>
    </location>
</feature>
<dbReference type="PANTHER" id="PTHR45670">
    <property type="entry name" value="E3 UBIQUITIN-PROTEIN LIGASE TRIP12"/>
    <property type="match status" value="1"/>
</dbReference>
<dbReference type="InterPro" id="IPR035983">
    <property type="entry name" value="Hect_E3_ubiquitin_ligase"/>
</dbReference>
<feature type="compositionally biased region" description="Low complexity" evidence="5">
    <location>
        <begin position="583"/>
        <end position="594"/>
    </location>
</feature>
<dbReference type="InterPro" id="IPR005135">
    <property type="entry name" value="Endo/exonuclease/phosphatase"/>
</dbReference>
<dbReference type="Gene3D" id="3.60.10.10">
    <property type="entry name" value="Endonuclease/exonuclease/phosphatase"/>
    <property type="match status" value="1"/>
</dbReference>
<evidence type="ECO:0000313" key="7">
    <source>
        <dbReference type="EMBL" id="CAK0846234.1"/>
    </source>
</evidence>
<feature type="active site" description="Glycyl thioester intermediate" evidence="3">
    <location>
        <position position="2310"/>
    </location>
</feature>
<dbReference type="PANTHER" id="PTHR45670:SF1">
    <property type="entry name" value="E3 UBIQUITIN-PROTEIN LIGASE HECTD1"/>
    <property type="match status" value="1"/>
</dbReference>
<feature type="region of interest" description="Disordered" evidence="5">
    <location>
        <begin position="237"/>
        <end position="256"/>
    </location>
</feature>
<feature type="region of interest" description="Disordered" evidence="5">
    <location>
        <begin position="262"/>
        <end position="283"/>
    </location>
</feature>
<dbReference type="InterPro" id="IPR036397">
    <property type="entry name" value="RNaseH_sf"/>
</dbReference>
<dbReference type="Gene3D" id="3.30.420.10">
    <property type="entry name" value="Ribonuclease H-like superfamily/Ribonuclease H"/>
    <property type="match status" value="1"/>
</dbReference>
<dbReference type="PROSITE" id="PS50237">
    <property type="entry name" value="HECT"/>
    <property type="match status" value="1"/>
</dbReference>
<feature type="domain" description="HECT" evidence="6">
    <location>
        <begin position="2004"/>
        <end position="2343"/>
    </location>
</feature>
<feature type="compositionally biased region" description="Basic and acidic residues" evidence="5">
    <location>
        <begin position="1766"/>
        <end position="1786"/>
    </location>
</feature>
<feature type="compositionally biased region" description="Basic and acidic residues" evidence="5">
    <location>
        <begin position="1685"/>
        <end position="1697"/>
    </location>
</feature>
<feature type="region of interest" description="Disordered" evidence="5">
    <location>
        <begin position="1719"/>
        <end position="1738"/>
    </location>
</feature>
<dbReference type="Proteomes" id="UP001189429">
    <property type="component" value="Unassembled WGS sequence"/>
</dbReference>
<dbReference type="SUPFAM" id="SSF56204">
    <property type="entry name" value="Hect, E3 ligase catalytic domain"/>
    <property type="match status" value="1"/>
</dbReference>
<evidence type="ECO:0000256" key="1">
    <source>
        <dbReference type="ARBA" id="ARBA00022679"/>
    </source>
</evidence>
<dbReference type="InterPro" id="IPR045322">
    <property type="entry name" value="HECTD1/TRIP12-like"/>
</dbReference>
<sequence length="2343" mass="256569">MGQGPEQLAKALSLITTTLSSMQLKGGEQITQQLKGAATALQAAKPVEQPKPRAVRMAAAARALQQAQQQYQDAFAAKQKAEEAAQRAREALEGRAAAVLQAEAACEAIHLEGKQGQKAGILEQLVTGNIDQLAEGQLAEDIGKEFDLGEDDLDEEGHRQVEEAKRQVIKQMQDNARQFQGHLRDHIAKAKATALEQRRTIAQEAKKRKLTAAGAETQGGAAAAPAAAAATAGSAGTAGAAAPRPAEQAPAQDEAAAYLERKRAEAAAGAPAQGEGGQGRRRRFVGDAAAQERTLFCANTSTWVPTARLWLMRQGIEGRGYDMIALQESHVPHAQLDDVENDLVKMGYKATFTAARDSSRSAAGTQGGTAVISKGHLRVTSFRHLAQARQVSNATADIRRDVGRERGWDMCDWTPTQWHLKGTTLTVVSLYLDCNRSLVEGINSRKLTALAAFLRTIQGAWIVCGGFNSDPSTFWNTGWPEVMGAAAVLSLPEDQHTCFLAGQEPSHIDFALVNEAGSRLVSGVEGVFDVPWKPHIGLKFTIRGQGVPTQCRTLGLPKAFAHPPRRGKGPSPTSKRTRRRLQARAQAEAAAGAAPRPPPQTTAPGGAPEDAPGRSRQSEEQLDDARWEALSPVAGWTHFPCADDTEQHGHQMDQEEIDVFAELEHTEDDSVDSPWSQPPDETYADGEDTTEMGDLWIMAEMATEPKAQQQIPTYITQSAAFEATEEEATALGKSYSAVMDTLEQFYCMAYHIAPQDRAKFCGRGDPRQFVVCKGKERHERRTRYANHTADWWSRAESTLSLLARLRKRNKAQAQQQHLAAAGRHLAYDGMPQTSASASETAKLRRKLWHTRLRDLNQVNTEVIEGMAAQAEEEKRYAITRDMRESSRAFGLWLASAEKSAGTLHRTTKPPPRREEELITDGGVTDCPTAIVDEKAVEQELTDTTLALRDELEAQGLTLADKTVIFATSYRTTRAVQKALRQRGLQVQAVTEGRDLGIDRGARGTLWRATHRKRTSGAFRRCGAVGTKLRKLALAKRRGVLHQGPVASYMYGATVHGMAPWARQKARRRYAQALRRPWPGRCLTTFLELEGTDPAATAVRAQLKTWFEVWARHPEIRNQDDVHRIWGACAAREDSEAVRRSSGLTRRALEGCETNPAFWLRGITPKSWTVPPRCDTLPAEHLVGACNSERRLRADEGRELTACGDGSGGEYSADERYCRCGWGWVLLGDGDEYEQIGARFGPLPGARQSNNRAELYSFLSFLRATEGRVTFWTDSEVTCTGWAAQRERTQGQGHSNGDLWFQVGEAIRERGGDRSDITMKHLNSHMTEHEAMAKGVPRRVWAGNKAADEYAEAGAATHAISDTEMSCYEWVRATAHLVRERIAATTAAVLARRPPDDKEMRAARKRLAQQRRQDRLLKRDLLGGEATRRPPTSHILERDKRGTGWRCQQCREAVSCSTATATIRAWMEKPRGGPPPLRAITITRYGVESHPTHKLRRLLDQDRWFCERCGGATTELIATKLQEPCCGHTVCSSGHYRLEGWLRQAAKEGGSGQRAAPHENYADGGLRCQNANPAAVLLEPSAGPSPPGTQPPVEICADGELWCQNAKSKSVLLEPTAGPRRHCSPNQGQDYAQCQNANPAAVLLEPSAGPSTTRLDHDHGQVATGCLNANPAAVLLEPPVGSASPRSDEQVRRTRTEEEQQQEAQRLLQTAARRAITSWQPEHDAVQSATQAEDLDDAEAEAARARALLEAEREKAAGQRGACWRAARSERGDQREPRDRRLREAEAREARRQAAVARRRRGARHATKRLLDCLQVLRGMYPALIQGVVQAVKFVLRLPRRPAQLRGHPRRPPEGGGQLVALLQLASALRHACEHLGAEALEDGSFHCNALTSALLRQLSDPLAVCTGSVAPWCSKLAATCPFLFPRSARLILHNSCSLGPSRALHHVQQRALAQNAHSQEAQRQLEGEVAFASIPRQKVRISRQRMLESAVKVMNLYGAGTPLLEVEYVGEVGTGLGPTLEFYAQVAEALRTSEPRLFRAGVPLGMLYPEPRHPGWLREGRDREAQQILERFRLLGHVVAKCILDSRLVDIQLHPLFWRLVLGHGPLSQLSLREVDPALFGQLGGLQSMSAADLEGLCVDFTLPGHPSIELKPGGASIALAASSVHEYVALVSEASLASACEPQAAAFRQAFAELLPLGACQIWSEGELSSIVMGASVNDDTFWTLDHLGAHIKAQHGYSAQSACFRSLLAAMAAFGPEDRRKFLMFVSGTPALPASGFAGLKPPLTVVKKEAPEAPRSPDEFMPSVMTCANYLKLPEYSSPEALRQKLQLAMNEGQSAFLLS</sequence>
<organism evidence="7 8">
    <name type="scientific">Prorocentrum cordatum</name>
    <dbReference type="NCBI Taxonomy" id="2364126"/>
    <lineage>
        <taxon>Eukaryota</taxon>
        <taxon>Sar</taxon>
        <taxon>Alveolata</taxon>
        <taxon>Dinophyceae</taxon>
        <taxon>Prorocentrales</taxon>
        <taxon>Prorocentraceae</taxon>
        <taxon>Prorocentrum</taxon>
    </lineage>
</organism>
<dbReference type="SMART" id="SM00119">
    <property type="entry name" value="HECTc"/>
    <property type="match status" value="1"/>
</dbReference>
<dbReference type="InterPro" id="IPR036691">
    <property type="entry name" value="Endo/exonu/phosph_ase_sf"/>
</dbReference>
<reference evidence="7" key="1">
    <citation type="submission" date="2023-10" db="EMBL/GenBank/DDBJ databases">
        <authorList>
            <person name="Chen Y."/>
            <person name="Shah S."/>
            <person name="Dougan E. K."/>
            <person name="Thang M."/>
            <person name="Chan C."/>
        </authorList>
    </citation>
    <scope>NUCLEOTIDE SEQUENCE [LARGE SCALE GENOMIC DNA]</scope>
</reference>
<protein>
    <recommendedName>
        <fullName evidence="6">HECT domain-containing protein</fullName>
    </recommendedName>
</protein>
<comment type="caution">
    <text evidence="7">The sequence shown here is derived from an EMBL/GenBank/DDBJ whole genome shotgun (WGS) entry which is preliminary data.</text>
</comment>
<feature type="compositionally biased region" description="Basic and acidic residues" evidence="5">
    <location>
        <begin position="611"/>
        <end position="624"/>
    </location>
</feature>
<feature type="region of interest" description="Disordered" evidence="5">
    <location>
        <begin position="556"/>
        <end position="624"/>
    </location>
</feature>
<keyword evidence="2 3" id="KW-0833">Ubl conjugation pathway</keyword>
<evidence type="ECO:0000256" key="2">
    <source>
        <dbReference type="ARBA" id="ARBA00022786"/>
    </source>
</evidence>
<feature type="region of interest" description="Disordered" evidence="5">
    <location>
        <begin position="666"/>
        <end position="685"/>
    </location>
</feature>
<name>A0ABN9TJT5_9DINO</name>
<evidence type="ECO:0000256" key="4">
    <source>
        <dbReference type="SAM" id="Coils"/>
    </source>
</evidence>
<gene>
    <name evidence="7" type="ORF">PCOR1329_LOCUS39792</name>
</gene>
<evidence type="ECO:0000259" key="6">
    <source>
        <dbReference type="PROSITE" id="PS50237"/>
    </source>
</evidence>
<dbReference type="Pfam" id="PF00632">
    <property type="entry name" value="HECT"/>
    <property type="match status" value="1"/>
</dbReference>
<feature type="region of interest" description="Disordered" evidence="5">
    <location>
        <begin position="1763"/>
        <end position="1786"/>
    </location>
</feature>
<evidence type="ECO:0000313" key="8">
    <source>
        <dbReference type="Proteomes" id="UP001189429"/>
    </source>
</evidence>